<dbReference type="EMBL" id="JAUSUL010000002">
    <property type="protein sequence ID" value="MDQ0316414.1"/>
    <property type="molecule type" value="Genomic_DNA"/>
</dbReference>
<keyword evidence="1" id="KW-1133">Transmembrane helix</keyword>
<organism evidence="2 3">
    <name type="scientific">Amorphus orientalis</name>
    <dbReference type="NCBI Taxonomy" id="649198"/>
    <lineage>
        <taxon>Bacteria</taxon>
        <taxon>Pseudomonadati</taxon>
        <taxon>Pseudomonadota</taxon>
        <taxon>Alphaproteobacteria</taxon>
        <taxon>Hyphomicrobiales</taxon>
        <taxon>Amorphaceae</taxon>
        <taxon>Amorphus</taxon>
    </lineage>
</organism>
<keyword evidence="1" id="KW-0812">Transmembrane</keyword>
<evidence type="ECO:0000256" key="1">
    <source>
        <dbReference type="SAM" id="Phobius"/>
    </source>
</evidence>
<evidence type="ECO:0000313" key="2">
    <source>
        <dbReference type="EMBL" id="MDQ0316414.1"/>
    </source>
</evidence>
<dbReference type="AlphaFoldDB" id="A0AAE3VQE9"/>
<evidence type="ECO:0000313" key="3">
    <source>
        <dbReference type="Proteomes" id="UP001229244"/>
    </source>
</evidence>
<accession>A0AAE3VQE9</accession>
<gene>
    <name evidence="2" type="ORF">J2S73_002871</name>
</gene>
<feature type="transmembrane region" description="Helical" evidence="1">
    <location>
        <begin position="20"/>
        <end position="41"/>
    </location>
</feature>
<name>A0AAE3VQE9_9HYPH</name>
<feature type="transmembrane region" description="Helical" evidence="1">
    <location>
        <begin position="89"/>
        <end position="110"/>
    </location>
</feature>
<proteinExistence type="predicted"/>
<sequence>MIGAIAKTARGERPLGVTYWLWYIVPGIPIVIIDAVSIALSEEYPEIIYWNAFAFWAAFILLLTAKAFLVYLIGYGVILSARKRKPTGFWGWIAIIIVVINMIRLPVSYYTSLMTAFEPPDPSDAQSVRVYQEQMLRQARAQTSLPKQIDSVTTLEGFTFDGLTFVYQYALDEEFGDRLDIERLKTHRLPELCKTFASMQTDGVLERVRYEYSLHGETVSMTIDQSDCDGK</sequence>
<dbReference type="Proteomes" id="UP001229244">
    <property type="component" value="Unassembled WGS sequence"/>
</dbReference>
<reference evidence="2" key="1">
    <citation type="submission" date="2023-07" db="EMBL/GenBank/DDBJ databases">
        <title>Genomic Encyclopedia of Type Strains, Phase IV (KMG-IV): sequencing the most valuable type-strain genomes for metagenomic binning, comparative biology and taxonomic classification.</title>
        <authorList>
            <person name="Goeker M."/>
        </authorList>
    </citation>
    <scope>NUCLEOTIDE SEQUENCE</scope>
    <source>
        <strain evidence="2">DSM 21202</strain>
    </source>
</reference>
<dbReference type="RefSeq" id="WP_306886235.1">
    <property type="nucleotide sequence ID" value="NZ_JAUSUL010000002.1"/>
</dbReference>
<keyword evidence="1" id="KW-0472">Membrane</keyword>
<feature type="transmembrane region" description="Helical" evidence="1">
    <location>
        <begin position="53"/>
        <end position="77"/>
    </location>
</feature>
<comment type="caution">
    <text evidence="2">The sequence shown here is derived from an EMBL/GenBank/DDBJ whole genome shotgun (WGS) entry which is preliminary data.</text>
</comment>
<protein>
    <submittedName>
        <fullName evidence="2">Uncharacterized protein</fullName>
    </submittedName>
</protein>
<keyword evidence="3" id="KW-1185">Reference proteome</keyword>